<feature type="region of interest" description="Disordered" evidence="1">
    <location>
        <begin position="57"/>
        <end position="78"/>
    </location>
</feature>
<dbReference type="EMBL" id="HBHJ01023723">
    <property type="protein sequence ID" value="CAD9702233.1"/>
    <property type="molecule type" value="Transcribed_RNA"/>
</dbReference>
<gene>
    <name evidence="2" type="ORF">RMAR1173_LOCUS15634</name>
</gene>
<proteinExistence type="predicted"/>
<protein>
    <submittedName>
        <fullName evidence="2">Uncharacterized protein</fullName>
    </submittedName>
</protein>
<accession>A0A7S2WRR5</accession>
<evidence type="ECO:0000313" key="2">
    <source>
        <dbReference type="EMBL" id="CAD9702233.1"/>
    </source>
</evidence>
<dbReference type="AlphaFoldDB" id="A0A7S2WRR5"/>
<organism evidence="2">
    <name type="scientific">Rhizochromulina marina</name>
    <dbReference type="NCBI Taxonomy" id="1034831"/>
    <lineage>
        <taxon>Eukaryota</taxon>
        <taxon>Sar</taxon>
        <taxon>Stramenopiles</taxon>
        <taxon>Ochrophyta</taxon>
        <taxon>Dictyochophyceae</taxon>
        <taxon>Rhizochromulinales</taxon>
        <taxon>Rhizochromulina</taxon>
    </lineage>
</organism>
<name>A0A7S2WRR5_9STRA</name>
<sequence length="107" mass="11720">MRCCLVRYCLPWRRGSMSKDIELLVESQCHQASSPEFAVVPAHQLHSVLYATTDDFVPRSDQGSRRSSTATGKSWPESADDLALAGALRNSESLGALHDISEEDAKA</sequence>
<evidence type="ECO:0000256" key="1">
    <source>
        <dbReference type="SAM" id="MobiDB-lite"/>
    </source>
</evidence>
<reference evidence="2" key="1">
    <citation type="submission" date="2021-01" db="EMBL/GenBank/DDBJ databases">
        <authorList>
            <person name="Corre E."/>
            <person name="Pelletier E."/>
            <person name="Niang G."/>
            <person name="Scheremetjew M."/>
            <person name="Finn R."/>
            <person name="Kale V."/>
            <person name="Holt S."/>
            <person name="Cochrane G."/>
            <person name="Meng A."/>
            <person name="Brown T."/>
            <person name="Cohen L."/>
        </authorList>
    </citation>
    <scope>NUCLEOTIDE SEQUENCE</scope>
    <source>
        <strain evidence="2">CCMP1243</strain>
    </source>
</reference>